<dbReference type="SUPFAM" id="SSF52540">
    <property type="entry name" value="P-loop containing nucleoside triphosphate hydrolases"/>
    <property type="match status" value="1"/>
</dbReference>
<dbReference type="InterPro" id="IPR050130">
    <property type="entry name" value="ClpA_ClpB"/>
</dbReference>
<dbReference type="GO" id="GO:0005737">
    <property type="term" value="C:cytoplasm"/>
    <property type="evidence" value="ECO:0007669"/>
    <property type="project" value="TreeGrafter"/>
</dbReference>
<dbReference type="GO" id="GO:0016887">
    <property type="term" value="F:ATP hydrolysis activity"/>
    <property type="evidence" value="ECO:0007669"/>
    <property type="project" value="TreeGrafter"/>
</dbReference>
<dbReference type="Proteomes" id="UP001154282">
    <property type="component" value="Unassembled WGS sequence"/>
</dbReference>
<keyword evidence="1" id="KW-0547">Nucleotide-binding</keyword>
<sequence>MRIDKLEQRLKAHVIGQDEAINQVGQAIRRSQTGARNPNRPLASFLFDGASGVGKTKLAQAVAIEFYGYQGVSSSCRHGRVHGGKTISLPFHRSN</sequence>
<dbReference type="GO" id="GO:0005524">
    <property type="term" value="F:ATP binding"/>
    <property type="evidence" value="ECO:0007669"/>
    <property type="project" value="UniProtKB-KW"/>
</dbReference>
<dbReference type="PANTHER" id="PTHR11638:SF18">
    <property type="entry name" value="HEAT SHOCK PROTEIN 104"/>
    <property type="match status" value="1"/>
</dbReference>
<evidence type="ECO:0000313" key="3">
    <source>
        <dbReference type="EMBL" id="CAI0437874.1"/>
    </source>
</evidence>
<name>A0AAV0LTI2_9ROSI</name>
<gene>
    <name evidence="3" type="ORF">LITE_LOCUS25622</name>
</gene>
<accession>A0AAV0LTI2</accession>
<dbReference type="InterPro" id="IPR027417">
    <property type="entry name" value="P-loop_NTPase"/>
</dbReference>
<keyword evidence="2" id="KW-0067">ATP-binding</keyword>
<organism evidence="3 4">
    <name type="scientific">Linum tenue</name>
    <dbReference type="NCBI Taxonomy" id="586396"/>
    <lineage>
        <taxon>Eukaryota</taxon>
        <taxon>Viridiplantae</taxon>
        <taxon>Streptophyta</taxon>
        <taxon>Embryophyta</taxon>
        <taxon>Tracheophyta</taxon>
        <taxon>Spermatophyta</taxon>
        <taxon>Magnoliopsida</taxon>
        <taxon>eudicotyledons</taxon>
        <taxon>Gunneridae</taxon>
        <taxon>Pentapetalae</taxon>
        <taxon>rosids</taxon>
        <taxon>fabids</taxon>
        <taxon>Malpighiales</taxon>
        <taxon>Linaceae</taxon>
        <taxon>Linum</taxon>
    </lineage>
</organism>
<comment type="caution">
    <text evidence="3">The sequence shown here is derived from an EMBL/GenBank/DDBJ whole genome shotgun (WGS) entry which is preliminary data.</text>
</comment>
<dbReference type="GO" id="GO:0034605">
    <property type="term" value="P:cellular response to heat"/>
    <property type="evidence" value="ECO:0007669"/>
    <property type="project" value="TreeGrafter"/>
</dbReference>
<evidence type="ECO:0000313" key="4">
    <source>
        <dbReference type="Proteomes" id="UP001154282"/>
    </source>
</evidence>
<protein>
    <submittedName>
        <fullName evidence="3">Uncharacterized protein</fullName>
    </submittedName>
</protein>
<dbReference type="EMBL" id="CAMGYJ010000006">
    <property type="protein sequence ID" value="CAI0437874.1"/>
    <property type="molecule type" value="Genomic_DNA"/>
</dbReference>
<dbReference type="AlphaFoldDB" id="A0AAV0LTI2"/>
<proteinExistence type="predicted"/>
<keyword evidence="4" id="KW-1185">Reference proteome</keyword>
<reference evidence="3" key="1">
    <citation type="submission" date="2022-08" db="EMBL/GenBank/DDBJ databases">
        <authorList>
            <person name="Gutierrez-Valencia J."/>
        </authorList>
    </citation>
    <scope>NUCLEOTIDE SEQUENCE</scope>
</reference>
<evidence type="ECO:0000256" key="1">
    <source>
        <dbReference type="ARBA" id="ARBA00022741"/>
    </source>
</evidence>
<dbReference type="Gene3D" id="3.40.50.300">
    <property type="entry name" value="P-loop containing nucleotide triphosphate hydrolases"/>
    <property type="match status" value="1"/>
</dbReference>
<evidence type="ECO:0000256" key="2">
    <source>
        <dbReference type="ARBA" id="ARBA00022840"/>
    </source>
</evidence>
<dbReference type="PANTHER" id="PTHR11638">
    <property type="entry name" value="ATP-DEPENDENT CLP PROTEASE"/>
    <property type="match status" value="1"/>
</dbReference>